<reference evidence="3 4" key="1">
    <citation type="journal article" date="2019" name="Int. J. Syst. Evol. Microbiol.">
        <title>Streptomyces cadmiisoli sp. nov., a novel actinomycete isolated from cadmium-contaminated soil.</title>
        <authorList>
            <person name="Li K."/>
            <person name="Tang X."/>
            <person name="Zhao J."/>
            <person name="Guo Y."/>
            <person name="Tang Y."/>
            <person name="Gao J."/>
        </authorList>
    </citation>
    <scope>NUCLEOTIDE SEQUENCE [LARGE SCALE GENOMIC DNA]</scope>
    <source>
        <strain evidence="3 4">ZFG47</strain>
    </source>
</reference>
<gene>
    <name evidence="3" type="ORF">DN051_37080</name>
</gene>
<accession>A0A2Z4JA52</accession>
<dbReference type="Pfam" id="PF00106">
    <property type="entry name" value="adh_short"/>
    <property type="match status" value="1"/>
</dbReference>
<dbReference type="PRINTS" id="PR00081">
    <property type="entry name" value="GDHRDH"/>
</dbReference>
<dbReference type="NCBIfam" id="NF004846">
    <property type="entry name" value="PRK06197.1"/>
    <property type="match status" value="1"/>
</dbReference>
<feature type="region of interest" description="Disordered" evidence="2">
    <location>
        <begin position="269"/>
        <end position="299"/>
    </location>
</feature>
<evidence type="ECO:0000313" key="3">
    <source>
        <dbReference type="EMBL" id="AWW41588.1"/>
    </source>
</evidence>
<feature type="compositionally biased region" description="Gly residues" evidence="2">
    <location>
        <begin position="269"/>
        <end position="280"/>
    </location>
</feature>
<dbReference type="PANTHER" id="PTHR43157">
    <property type="entry name" value="PHOSPHATIDYLINOSITOL-GLYCAN BIOSYNTHESIS CLASS F PROTEIN-RELATED"/>
    <property type="match status" value="1"/>
</dbReference>
<dbReference type="InterPro" id="IPR036291">
    <property type="entry name" value="NAD(P)-bd_dom_sf"/>
</dbReference>
<organism evidence="3 4">
    <name type="scientific">Streptomyces cadmiisoli</name>
    <dbReference type="NCBI Taxonomy" id="2184053"/>
    <lineage>
        <taxon>Bacteria</taxon>
        <taxon>Bacillati</taxon>
        <taxon>Actinomycetota</taxon>
        <taxon>Actinomycetes</taxon>
        <taxon>Kitasatosporales</taxon>
        <taxon>Streptomycetaceae</taxon>
        <taxon>Streptomyces</taxon>
        <taxon>Streptomyces aurantiacus group</taxon>
    </lineage>
</organism>
<dbReference type="CDD" id="cd05327">
    <property type="entry name" value="retinol-DH_like_SDR_c_like"/>
    <property type="match status" value="1"/>
</dbReference>
<proteinExistence type="predicted"/>
<dbReference type="KEGG" id="scad:DN051_37080"/>
<dbReference type="AlphaFoldDB" id="A0A2Z4JA52"/>
<keyword evidence="4" id="KW-1185">Reference proteome</keyword>
<keyword evidence="1" id="KW-0560">Oxidoreductase</keyword>
<dbReference type="Proteomes" id="UP000249616">
    <property type="component" value="Chromosome"/>
</dbReference>
<dbReference type="GO" id="GO:0016491">
    <property type="term" value="F:oxidoreductase activity"/>
    <property type="evidence" value="ECO:0007669"/>
    <property type="project" value="UniProtKB-KW"/>
</dbReference>
<dbReference type="EMBL" id="CP030073">
    <property type="protein sequence ID" value="AWW41588.1"/>
    <property type="molecule type" value="Genomic_DNA"/>
</dbReference>
<dbReference type="SUPFAM" id="SSF51735">
    <property type="entry name" value="NAD(P)-binding Rossmann-fold domains"/>
    <property type="match status" value="1"/>
</dbReference>
<sequence length="318" mass="33735">MTTDSRTNSSKSGGSGWAADRMADQRGRTFVVTGATSGLGLVTARELASHGGRVLLAVRDAARGEGVASSLRHAYPGAEVEVRRVDLLDLDSIRRAAEEIAREESVDVLVNNAGISMVEHAVTAQGAERHFAANHLGHFALTALLEPALRRSPAPRVVTVTSYMHEKGELDLDDVAWSRKYTPIAAYSASKLANAVFGVELARREESASSPITSVLAHPGYSNTPMQSKGTGLIGIAMRVSGMLFAQSQEMGALPQLFAATEPGLVGGSYIGPDGRGGRSGHPQPGQLSAAAQDPELGRRLWERSQQLTGIRWQSTDV</sequence>
<dbReference type="PANTHER" id="PTHR43157:SF31">
    <property type="entry name" value="PHOSPHATIDYLINOSITOL-GLYCAN BIOSYNTHESIS CLASS F PROTEIN"/>
    <property type="match status" value="1"/>
</dbReference>
<evidence type="ECO:0000313" key="4">
    <source>
        <dbReference type="Proteomes" id="UP000249616"/>
    </source>
</evidence>
<evidence type="ECO:0000256" key="2">
    <source>
        <dbReference type="SAM" id="MobiDB-lite"/>
    </source>
</evidence>
<name>A0A2Z4JA52_9ACTN</name>
<evidence type="ECO:0000256" key="1">
    <source>
        <dbReference type="ARBA" id="ARBA00023002"/>
    </source>
</evidence>
<protein>
    <submittedName>
        <fullName evidence="3">Short-chain dehydrogenase</fullName>
    </submittedName>
</protein>
<dbReference type="Gene3D" id="3.40.50.720">
    <property type="entry name" value="NAD(P)-binding Rossmann-like Domain"/>
    <property type="match status" value="1"/>
</dbReference>
<dbReference type="InterPro" id="IPR002347">
    <property type="entry name" value="SDR_fam"/>
</dbReference>